<proteinExistence type="predicted"/>
<organism evidence="1">
    <name type="scientific">marine sediment metagenome</name>
    <dbReference type="NCBI Taxonomy" id="412755"/>
    <lineage>
        <taxon>unclassified sequences</taxon>
        <taxon>metagenomes</taxon>
        <taxon>ecological metagenomes</taxon>
    </lineage>
</organism>
<reference evidence="1" key="1">
    <citation type="journal article" date="2015" name="Nature">
        <title>Complex archaea that bridge the gap between prokaryotes and eukaryotes.</title>
        <authorList>
            <person name="Spang A."/>
            <person name="Saw J.H."/>
            <person name="Jorgensen S.L."/>
            <person name="Zaremba-Niedzwiedzka K."/>
            <person name="Martijn J."/>
            <person name="Lind A.E."/>
            <person name="van Eijk R."/>
            <person name="Schleper C."/>
            <person name="Guy L."/>
            <person name="Ettema T.J."/>
        </authorList>
    </citation>
    <scope>NUCLEOTIDE SEQUENCE</scope>
</reference>
<evidence type="ECO:0008006" key="2">
    <source>
        <dbReference type="Google" id="ProtNLM"/>
    </source>
</evidence>
<name>A0A0F9KSH3_9ZZZZ</name>
<comment type="caution">
    <text evidence="1">The sequence shown here is derived from an EMBL/GenBank/DDBJ whole genome shotgun (WGS) entry which is preliminary data.</text>
</comment>
<gene>
    <name evidence="1" type="ORF">LCGC14_1366780</name>
</gene>
<accession>A0A0F9KSH3</accession>
<sequence length="67" mass="7661">MWYCHTHKEIHGKRYEKCGFSCVCAGDMKIHLLAHHNKSKIVRRKTSFNGEGGELLASRIGPPNYAF</sequence>
<dbReference type="AlphaFoldDB" id="A0A0F9KSH3"/>
<evidence type="ECO:0000313" key="1">
    <source>
        <dbReference type="EMBL" id="KKM77756.1"/>
    </source>
</evidence>
<dbReference type="EMBL" id="LAZR01008595">
    <property type="protein sequence ID" value="KKM77756.1"/>
    <property type="molecule type" value="Genomic_DNA"/>
</dbReference>
<protein>
    <recommendedName>
        <fullName evidence="2">C2H2-type domain-containing protein</fullName>
    </recommendedName>
</protein>